<keyword evidence="3" id="KW-0804">Transcription</keyword>
<dbReference type="InterPro" id="IPR000792">
    <property type="entry name" value="Tscrpt_reg_LuxR_C"/>
</dbReference>
<evidence type="ECO:0000313" key="6">
    <source>
        <dbReference type="Proteomes" id="UP001157069"/>
    </source>
</evidence>
<dbReference type="CDD" id="cd06170">
    <property type="entry name" value="LuxR_C_like"/>
    <property type="match status" value="1"/>
</dbReference>
<keyword evidence="2" id="KW-0238">DNA-binding</keyword>
<evidence type="ECO:0000259" key="4">
    <source>
        <dbReference type="SMART" id="SM00421"/>
    </source>
</evidence>
<dbReference type="InterPro" id="IPR016032">
    <property type="entry name" value="Sig_transdc_resp-reg_C-effctor"/>
</dbReference>
<dbReference type="Gene3D" id="1.10.10.10">
    <property type="entry name" value="Winged helix-like DNA-binding domain superfamily/Winged helix DNA-binding domain"/>
    <property type="match status" value="1"/>
</dbReference>
<name>A0ABQ6JRW7_9MICO</name>
<dbReference type="PRINTS" id="PR00038">
    <property type="entry name" value="HTHLUXR"/>
</dbReference>
<dbReference type="Pfam" id="PF00196">
    <property type="entry name" value="GerE"/>
    <property type="match status" value="1"/>
</dbReference>
<gene>
    <name evidence="5" type="ORF">GCM10025869_15790</name>
</gene>
<protein>
    <recommendedName>
        <fullName evidence="4">HTH luxR-type domain-containing protein</fullName>
    </recommendedName>
</protein>
<evidence type="ECO:0000256" key="3">
    <source>
        <dbReference type="ARBA" id="ARBA00023163"/>
    </source>
</evidence>
<evidence type="ECO:0000313" key="5">
    <source>
        <dbReference type="EMBL" id="GMA91050.1"/>
    </source>
</evidence>
<dbReference type="PANTHER" id="PTHR44688">
    <property type="entry name" value="DNA-BINDING TRANSCRIPTIONAL ACTIVATOR DEVR_DOSR"/>
    <property type="match status" value="1"/>
</dbReference>
<feature type="domain" description="HTH luxR-type" evidence="4">
    <location>
        <begin position="87"/>
        <end position="138"/>
    </location>
</feature>
<dbReference type="InterPro" id="IPR041617">
    <property type="entry name" value="TPR_MalT"/>
</dbReference>
<dbReference type="SUPFAM" id="SSF46894">
    <property type="entry name" value="C-terminal effector domain of the bipartite response regulators"/>
    <property type="match status" value="1"/>
</dbReference>
<dbReference type="SMART" id="SM00421">
    <property type="entry name" value="HTH_LUXR"/>
    <property type="match status" value="1"/>
</dbReference>
<dbReference type="InterPro" id="IPR011990">
    <property type="entry name" value="TPR-like_helical_dom_sf"/>
</dbReference>
<dbReference type="Gene3D" id="1.25.40.10">
    <property type="entry name" value="Tetratricopeptide repeat domain"/>
    <property type="match status" value="1"/>
</dbReference>
<dbReference type="Pfam" id="PF17874">
    <property type="entry name" value="TPR_MalT"/>
    <property type="match status" value="1"/>
</dbReference>
<dbReference type="InterPro" id="IPR036388">
    <property type="entry name" value="WH-like_DNA-bd_sf"/>
</dbReference>
<reference evidence="6" key="1">
    <citation type="journal article" date="2019" name="Int. J. Syst. Evol. Microbiol.">
        <title>The Global Catalogue of Microorganisms (GCM) 10K type strain sequencing project: providing services to taxonomists for standard genome sequencing and annotation.</title>
        <authorList>
            <consortium name="The Broad Institute Genomics Platform"/>
            <consortium name="The Broad Institute Genome Sequencing Center for Infectious Disease"/>
            <person name="Wu L."/>
            <person name="Ma J."/>
        </authorList>
    </citation>
    <scope>NUCLEOTIDE SEQUENCE [LARGE SCALE GENOMIC DNA]</scope>
    <source>
        <strain evidence="6">NBRC 108755</strain>
    </source>
</reference>
<keyword evidence="6" id="KW-1185">Reference proteome</keyword>
<dbReference type="EMBL" id="BSVA01000001">
    <property type="protein sequence ID" value="GMA91050.1"/>
    <property type="molecule type" value="Genomic_DNA"/>
</dbReference>
<evidence type="ECO:0000256" key="1">
    <source>
        <dbReference type="ARBA" id="ARBA00023015"/>
    </source>
</evidence>
<dbReference type="Proteomes" id="UP001157069">
    <property type="component" value="Unassembled WGS sequence"/>
</dbReference>
<dbReference type="PANTHER" id="PTHR44688:SF16">
    <property type="entry name" value="DNA-BINDING TRANSCRIPTIONAL ACTIVATOR DEVR_DOSR"/>
    <property type="match status" value="1"/>
</dbReference>
<organism evidence="5 6">
    <name type="scientific">Homoserinibacter gongjuensis</name>
    <dbReference type="NCBI Taxonomy" id="1162968"/>
    <lineage>
        <taxon>Bacteria</taxon>
        <taxon>Bacillati</taxon>
        <taxon>Actinomycetota</taxon>
        <taxon>Actinomycetes</taxon>
        <taxon>Micrococcales</taxon>
        <taxon>Microbacteriaceae</taxon>
        <taxon>Homoserinibacter</taxon>
    </lineage>
</organism>
<accession>A0ABQ6JRW7</accession>
<sequence>MVIEVLVLRALAAQRAGHTAEALEALVGAVALAEPEGYLHVFADEGEPLAHLVAALAKRSGATRYLRRLQAAAGAATSVPPTADGLVDPLSERELEVLRLLATELSGPDIARHLVVSLNTVRTHTKNIYAKLGPPPAARQCGVRGSSGCWTHPDDHQMW</sequence>
<comment type="caution">
    <text evidence="5">The sequence shown here is derived from an EMBL/GenBank/DDBJ whole genome shotgun (WGS) entry which is preliminary data.</text>
</comment>
<proteinExistence type="predicted"/>
<keyword evidence="1" id="KW-0805">Transcription regulation</keyword>
<evidence type="ECO:0000256" key="2">
    <source>
        <dbReference type="ARBA" id="ARBA00023125"/>
    </source>
</evidence>